<accession>A0ABV2CZJ3</accession>
<evidence type="ECO:0000256" key="1">
    <source>
        <dbReference type="ARBA" id="ARBA00022692"/>
    </source>
</evidence>
<dbReference type="PROSITE" id="PS50850">
    <property type="entry name" value="MFS"/>
    <property type="match status" value="1"/>
</dbReference>
<dbReference type="SUPFAM" id="SSF103473">
    <property type="entry name" value="MFS general substrate transporter"/>
    <property type="match status" value="1"/>
</dbReference>
<keyword evidence="7" id="KW-1185">Reference proteome</keyword>
<organism evidence="6 7">
    <name type="scientific">Novosphingobium kalidii</name>
    <dbReference type="NCBI Taxonomy" id="3230299"/>
    <lineage>
        <taxon>Bacteria</taxon>
        <taxon>Pseudomonadati</taxon>
        <taxon>Pseudomonadota</taxon>
        <taxon>Alphaproteobacteria</taxon>
        <taxon>Sphingomonadales</taxon>
        <taxon>Sphingomonadaceae</taxon>
        <taxon>Novosphingobium</taxon>
    </lineage>
</organism>
<keyword evidence="1 4" id="KW-0812">Transmembrane</keyword>
<keyword evidence="2 4" id="KW-1133">Transmembrane helix</keyword>
<dbReference type="InterPro" id="IPR050327">
    <property type="entry name" value="Proton-linked_MCT"/>
</dbReference>
<feature type="transmembrane region" description="Helical" evidence="4">
    <location>
        <begin position="79"/>
        <end position="96"/>
    </location>
</feature>
<comment type="caution">
    <text evidence="6">The sequence shown here is derived from an EMBL/GenBank/DDBJ whole genome shotgun (WGS) entry which is preliminary data.</text>
</comment>
<evidence type="ECO:0000256" key="2">
    <source>
        <dbReference type="ARBA" id="ARBA00022989"/>
    </source>
</evidence>
<name>A0ABV2CZJ3_9SPHN</name>
<feature type="transmembrane region" description="Helical" evidence="4">
    <location>
        <begin position="305"/>
        <end position="330"/>
    </location>
</feature>
<feature type="transmembrane region" description="Helical" evidence="4">
    <location>
        <begin position="136"/>
        <end position="157"/>
    </location>
</feature>
<protein>
    <submittedName>
        <fullName evidence="6">MFS transporter</fullName>
    </submittedName>
</protein>
<dbReference type="Gene3D" id="1.20.1250.20">
    <property type="entry name" value="MFS general substrate transporter like domains"/>
    <property type="match status" value="2"/>
</dbReference>
<dbReference type="RefSeq" id="WP_353983293.1">
    <property type="nucleotide sequence ID" value="NZ_JBEWLY010000008.1"/>
</dbReference>
<feature type="transmembrane region" description="Helical" evidence="4">
    <location>
        <begin position="370"/>
        <end position="391"/>
    </location>
</feature>
<gene>
    <name evidence="6" type="ORF">ABVV53_05080</name>
</gene>
<dbReference type="InterPro" id="IPR020846">
    <property type="entry name" value="MFS_dom"/>
</dbReference>
<dbReference type="EMBL" id="JBEWLY010000008">
    <property type="protein sequence ID" value="MET1754834.1"/>
    <property type="molecule type" value="Genomic_DNA"/>
</dbReference>
<feature type="transmembrane region" description="Helical" evidence="4">
    <location>
        <begin position="169"/>
        <end position="189"/>
    </location>
</feature>
<dbReference type="InterPro" id="IPR036259">
    <property type="entry name" value="MFS_trans_sf"/>
</dbReference>
<keyword evidence="3 4" id="KW-0472">Membrane</keyword>
<evidence type="ECO:0000259" key="5">
    <source>
        <dbReference type="PROSITE" id="PS50850"/>
    </source>
</evidence>
<evidence type="ECO:0000313" key="7">
    <source>
        <dbReference type="Proteomes" id="UP001548713"/>
    </source>
</evidence>
<reference evidence="6 7" key="1">
    <citation type="submission" date="2024-07" db="EMBL/GenBank/DDBJ databases">
        <title>Novosphingobium kalidii RD2P27.</title>
        <authorList>
            <person name="Sun J.-Q."/>
        </authorList>
    </citation>
    <scope>NUCLEOTIDE SEQUENCE [LARGE SCALE GENOMIC DNA]</scope>
    <source>
        <strain evidence="6 7">RD2P27</strain>
    </source>
</reference>
<proteinExistence type="predicted"/>
<evidence type="ECO:0000256" key="4">
    <source>
        <dbReference type="SAM" id="Phobius"/>
    </source>
</evidence>
<dbReference type="PANTHER" id="PTHR11360">
    <property type="entry name" value="MONOCARBOXYLATE TRANSPORTER"/>
    <property type="match status" value="1"/>
</dbReference>
<feature type="domain" description="Major facilitator superfamily (MFS) profile" evidence="5">
    <location>
        <begin position="13"/>
        <end position="395"/>
    </location>
</feature>
<feature type="transmembrane region" description="Helical" evidence="4">
    <location>
        <begin position="254"/>
        <end position="274"/>
    </location>
</feature>
<feature type="transmembrane region" description="Helical" evidence="4">
    <location>
        <begin position="342"/>
        <end position="364"/>
    </location>
</feature>
<feature type="transmembrane region" description="Helical" evidence="4">
    <location>
        <begin position="210"/>
        <end position="234"/>
    </location>
</feature>
<dbReference type="Proteomes" id="UP001548713">
    <property type="component" value="Unassembled WGS sequence"/>
</dbReference>
<evidence type="ECO:0000313" key="6">
    <source>
        <dbReference type="EMBL" id="MET1754834.1"/>
    </source>
</evidence>
<dbReference type="Pfam" id="PF07690">
    <property type="entry name" value="MFS_1"/>
    <property type="match status" value="1"/>
</dbReference>
<feature type="transmembrane region" description="Helical" evidence="4">
    <location>
        <begin position="102"/>
        <end position="124"/>
    </location>
</feature>
<feature type="transmembrane region" description="Helical" evidence="4">
    <location>
        <begin position="281"/>
        <end position="299"/>
    </location>
</feature>
<feature type="transmembrane region" description="Helical" evidence="4">
    <location>
        <begin position="50"/>
        <end position="67"/>
    </location>
</feature>
<evidence type="ECO:0000256" key="3">
    <source>
        <dbReference type="ARBA" id="ARBA00023136"/>
    </source>
</evidence>
<dbReference type="PANTHER" id="PTHR11360:SF284">
    <property type="entry name" value="EG:103B4.3 PROTEIN-RELATED"/>
    <property type="match status" value="1"/>
</dbReference>
<sequence>MTYLLELKRAWRPLLAATIGLASGMSIVGTITSTIAPTLVADVGWSPADFAMVGSLALLMSFVFPFVGRLADTIGVRKTALIGQVTLPLVYLAYSAMGGALWVYVTIFALQSLICVTTTSTVYTRAAVQHVEHARGLALAIVASGPAIAGIIIAPLLNAYVEEYGWRASFQVVALFTAIAGVVTFLLLPRDEGNRGGTAPKRRAREDYPLIFRSPAFWILLVAMLLCNLPQTIILVQLKLLLLANGIPGEGAGVMLSAVSVGMLAGRFVTGVALDRFNVHLTSFVGLALPSVGLFLLASSLDTPAIITFAVFCLGFAFGAEGDIIAFLVARHFGVAVYSSTLGLLTAAMSFSAASGAVLLSYTLAQTGNYDLYLTIVGCAVLAGAGTILLLRGGREPDPKAAALEEAVPPPGVVGTGQA</sequence>
<dbReference type="InterPro" id="IPR011701">
    <property type="entry name" value="MFS"/>
</dbReference>